<protein>
    <submittedName>
        <fullName evidence="5">NUDIX hydrolase</fullName>
    </submittedName>
</protein>
<comment type="cofactor">
    <cofactor evidence="1">
        <name>Mg(2+)</name>
        <dbReference type="ChEBI" id="CHEBI:18420"/>
    </cofactor>
</comment>
<comment type="similarity">
    <text evidence="3">Belongs to the Nudix hydrolase family.</text>
</comment>
<evidence type="ECO:0000313" key="5">
    <source>
        <dbReference type="EMBL" id="UNM96367.1"/>
    </source>
</evidence>
<gene>
    <name evidence="5" type="ORF">MMG00_00320</name>
</gene>
<dbReference type="EMBL" id="CP093379">
    <property type="protein sequence ID" value="UNM96367.1"/>
    <property type="molecule type" value="Genomic_DNA"/>
</dbReference>
<dbReference type="PROSITE" id="PS00893">
    <property type="entry name" value="NUDIX_BOX"/>
    <property type="match status" value="1"/>
</dbReference>
<dbReference type="RefSeq" id="WP_242149819.1">
    <property type="nucleotide sequence ID" value="NZ_CP093379.1"/>
</dbReference>
<name>A0ABY3X5P8_9GAMM</name>
<dbReference type="SUPFAM" id="SSF55811">
    <property type="entry name" value="Nudix"/>
    <property type="match status" value="1"/>
</dbReference>
<dbReference type="PANTHER" id="PTHR43736:SF1">
    <property type="entry name" value="DIHYDRONEOPTERIN TRIPHOSPHATE DIPHOSPHATASE"/>
    <property type="match status" value="1"/>
</dbReference>
<dbReference type="Pfam" id="PF00293">
    <property type="entry name" value="NUDIX"/>
    <property type="match status" value="1"/>
</dbReference>
<reference evidence="5 6" key="1">
    <citation type="submission" date="2022-03" db="EMBL/GenBank/DDBJ databases">
        <title>Ignatzschineria rhizosphaerae HR5S32.</title>
        <authorList>
            <person name="Sun J.Q."/>
            <person name="Feng J.Y."/>
        </authorList>
    </citation>
    <scope>NUCLEOTIDE SEQUENCE [LARGE SCALE GENOMIC DNA]</scope>
    <source>
        <strain evidence="5 6">HR5S32</strain>
    </source>
</reference>
<proteinExistence type="inferred from homology"/>
<evidence type="ECO:0000259" key="4">
    <source>
        <dbReference type="PROSITE" id="PS51462"/>
    </source>
</evidence>
<dbReference type="Gene3D" id="3.90.79.10">
    <property type="entry name" value="Nucleoside Triphosphate Pyrophosphohydrolase"/>
    <property type="match status" value="1"/>
</dbReference>
<evidence type="ECO:0000256" key="3">
    <source>
        <dbReference type="RuleBase" id="RU003476"/>
    </source>
</evidence>
<dbReference type="CDD" id="cd02883">
    <property type="entry name" value="NUDIX_Hydrolase"/>
    <property type="match status" value="1"/>
</dbReference>
<feature type="domain" description="Nudix hydrolase" evidence="4">
    <location>
        <begin position="1"/>
        <end position="125"/>
    </location>
</feature>
<dbReference type="InterPro" id="IPR020084">
    <property type="entry name" value="NUDIX_hydrolase_CS"/>
</dbReference>
<dbReference type="InterPro" id="IPR015797">
    <property type="entry name" value="NUDIX_hydrolase-like_dom_sf"/>
</dbReference>
<dbReference type="PROSITE" id="PS51462">
    <property type="entry name" value="NUDIX"/>
    <property type="match status" value="1"/>
</dbReference>
<dbReference type="InterPro" id="IPR020476">
    <property type="entry name" value="Nudix_hydrolase"/>
</dbReference>
<keyword evidence="2 3" id="KW-0378">Hydrolase</keyword>
<sequence>MMKIVNLIVVFNPDETKVLMCQRTRDPYLGLYNFVGGKVDPGEDLLEAAYRELFEETGIEKGDIALTHMIDYIYPIDQLTMNIYYGVLNKEVVLIEEKQPLLWFDVTQNFMAVSFAGNGNLYHMVECAKYYLTKAKAQ</sequence>
<evidence type="ECO:0000256" key="1">
    <source>
        <dbReference type="ARBA" id="ARBA00001946"/>
    </source>
</evidence>
<evidence type="ECO:0000256" key="2">
    <source>
        <dbReference type="ARBA" id="ARBA00022801"/>
    </source>
</evidence>
<dbReference type="Proteomes" id="UP000829542">
    <property type="component" value="Chromosome"/>
</dbReference>
<dbReference type="GO" id="GO:0016787">
    <property type="term" value="F:hydrolase activity"/>
    <property type="evidence" value="ECO:0007669"/>
    <property type="project" value="UniProtKB-KW"/>
</dbReference>
<accession>A0ABY3X5P8</accession>
<dbReference type="PRINTS" id="PR00502">
    <property type="entry name" value="NUDIXFAMILY"/>
</dbReference>
<dbReference type="PANTHER" id="PTHR43736">
    <property type="entry name" value="ADP-RIBOSE PYROPHOSPHATASE"/>
    <property type="match status" value="1"/>
</dbReference>
<keyword evidence="6" id="KW-1185">Reference proteome</keyword>
<dbReference type="InterPro" id="IPR000086">
    <property type="entry name" value="NUDIX_hydrolase_dom"/>
</dbReference>
<evidence type="ECO:0000313" key="6">
    <source>
        <dbReference type="Proteomes" id="UP000829542"/>
    </source>
</evidence>
<organism evidence="5 6">
    <name type="scientific">Ignatzschineria rhizosphaerae</name>
    <dbReference type="NCBI Taxonomy" id="2923279"/>
    <lineage>
        <taxon>Bacteria</taxon>
        <taxon>Pseudomonadati</taxon>
        <taxon>Pseudomonadota</taxon>
        <taxon>Gammaproteobacteria</taxon>
        <taxon>Cardiobacteriales</taxon>
        <taxon>Ignatzschineriaceae</taxon>
        <taxon>Ignatzschineria</taxon>
    </lineage>
</organism>